<dbReference type="Proteomes" id="UP000326505">
    <property type="component" value="Chromosome"/>
</dbReference>
<keyword evidence="5" id="KW-1185">Reference proteome</keyword>
<feature type="region of interest" description="Disordered" evidence="1">
    <location>
        <begin position="88"/>
        <end position="114"/>
    </location>
</feature>
<evidence type="ECO:0000313" key="4">
    <source>
        <dbReference type="Proteomes" id="UP000326505"/>
    </source>
</evidence>
<gene>
    <name evidence="3" type="ORF">CP982_31180</name>
    <name evidence="2" type="ORF">FHS40_004035</name>
</gene>
<evidence type="ECO:0000313" key="2">
    <source>
        <dbReference type="EMBL" id="MBB5104942.1"/>
    </source>
</evidence>
<evidence type="ECO:0000313" key="5">
    <source>
        <dbReference type="Proteomes" id="UP000549009"/>
    </source>
</evidence>
<accession>A0A5P2XHS6</accession>
<dbReference type="AlphaFoldDB" id="A0A5P2XHS6"/>
<reference evidence="3 4" key="1">
    <citation type="submission" date="2017-09" db="EMBL/GenBank/DDBJ databases">
        <authorList>
            <person name="Lee N."/>
            <person name="Cho B.-K."/>
        </authorList>
    </citation>
    <scope>NUCLEOTIDE SEQUENCE [LARGE SCALE GENOMIC DNA]</scope>
    <source>
        <strain evidence="3 4">ATCC 27465</strain>
    </source>
</reference>
<dbReference type="KEGG" id="sspb:CP982_31180"/>
<evidence type="ECO:0000256" key="1">
    <source>
        <dbReference type="SAM" id="MobiDB-lite"/>
    </source>
</evidence>
<protein>
    <submittedName>
        <fullName evidence="3">Uncharacterized protein</fullName>
    </submittedName>
</protein>
<name>A0A5P2XHS6_STRST</name>
<dbReference type="EMBL" id="CP023690">
    <property type="protein sequence ID" value="QEV62635.1"/>
    <property type="molecule type" value="Genomic_DNA"/>
</dbReference>
<reference evidence="2 5" key="2">
    <citation type="submission" date="2020-08" db="EMBL/GenBank/DDBJ databases">
        <title>Genomic Encyclopedia of Type Strains, Phase III (KMG-III): the genomes of soil and plant-associated and newly described type strains.</title>
        <authorList>
            <person name="Whitman W."/>
        </authorList>
    </citation>
    <scope>NUCLEOTIDE SEQUENCE [LARGE SCALE GENOMIC DNA]</scope>
    <source>
        <strain evidence="2 5">CECT 3146</strain>
    </source>
</reference>
<dbReference type="Proteomes" id="UP000549009">
    <property type="component" value="Unassembled WGS sequence"/>
</dbReference>
<dbReference type="EMBL" id="JACHJD010000006">
    <property type="protein sequence ID" value="MBB5104942.1"/>
    <property type="molecule type" value="Genomic_DNA"/>
</dbReference>
<organism evidence="3 4">
    <name type="scientific">Streptomyces spectabilis</name>
    <dbReference type="NCBI Taxonomy" id="68270"/>
    <lineage>
        <taxon>Bacteria</taxon>
        <taxon>Bacillati</taxon>
        <taxon>Actinomycetota</taxon>
        <taxon>Actinomycetes</taxon>
        <taxon>Kitasatosporales</taxon>
        <taxon>Streptomycetaceae</taxon>
        <taxon>Streptomyces</taxon>
    </lineage>
</organism>
<evidence type="ECO:0000313" key="3">
    <source>
        <dbReference type="EMBL" id="QEV62635.1"/>
    </source>
</evidence>
<sequence>MSAWTASSAPGFRKGHSPVRPAAAFVDKAHPRGAHEGRLLEHHLELAGLNVAMVTAQLDNALLTEVAAVGQHLSAVTVSTGCAPGRAQSSDLHGATGGAPLPAVARQGHAGERGGVAVPERAQSYDVLVELFYDFIQLRQIQFAPVT</sequence>
<proteinExistence type="predicted"/>